<keyword evidence="2 8" id="KW-0812">Transmembrane</keyword>
<evidence type="ECO:0000256" key="3">
    <source>
        <dbReference type="ARBA" id="ARBA00022989"/>
    </source>
</evidence>
<evidence type="ECO:0000313" key="11">
    <source>
        <dbReference type="Proteomes" id="UP000038009"/>
    </source>
</evidence>
<proteinExistence type="predicted"/>
<evidence type="ECO:0000313" key="10">
    <source>
        <dbReference type="EMBL" id="KPI90084.1"/>
    </source>
</evidence>
<evidence type="ECO:0000256" key="4">
    <source>
        <dbReference type="ARBA" id="ARBA00023136"/>
    </source>
</evidence>
<evidence type="ECO:0000259" key="9">
    <source>
        <dbReference type="Pfam" id="PF01094"/>
    </source>
</evidence>
<dbReference type="PANTHER" id="PTHR24060">
    <property type="entry name" value="METABOTROPIC GLUTAMATE RECEPTOR"/>
    <property type="match status" value="1"/>
</dbReference>
<evidence type="ECO:0000256" key="7">
    <source>
        <dbReference type="SAM" id="MobiDB-lite"/>
    </source>
</evidence>
<keyword evidence="5 10" id="KW-0675">Receptor</keyword>
<dbReference type="GO" id="GO:0016020">
    <property type="term" value="C:membrane"/>
    <property type="evidence" value="ECO:0007669"/>
    <property type="project" value="UniProtKB-SubCell"/>
</dbReference>
<evidence type="ECO:0000256" key="8">
    <source>
        <dbReference type="SAM" id="Phobius"/>
    </source>
</evidence>
<feature type="domain" description="Receptor ligand binding region" evidence="9">
    <location>
        <begin position="549"/>
        <end position="872"/>
    </location>
</feature>
<dbReference type="InterPro" id="IPR001828">
    <property type="entry name" value="ANF_lig-bd_rcpt"/>
</dbReference>
<feature type="transmembrane region" description="Helical" evidence="8">
    <location>
        <begin position="934"/>
        <end position="952"/>
    </location>
</feature>
<keyword evidence="3 8" id="KW-1133">Transmembrane helix</keyword>
<organism evidence="10 11">
    <name type="scientific">Leptomonas seymouri</name>
    <dbReference type="NCBI Taxonomy" id="5684"/>
    <lineage>
        <taxon>Eukaryota</taxon>
        <taxon>Discoba</taxon>
        <taxon>Euglenozoa</taxon>
        <taxon>Kinetoplastea</taxon>
        <taxon>Metakinetoplastina</taxon>
        <taxon>Trypanosomatida</taxon>
        <taxon>Trypanosomatidae</taxon>
        <taxon>Leishmaniinae</taxon>
        <taxon>Leptomonas</taxon>
    </lineage>
</organism>
<reference evidence="10 11" key="1">
    <citation type="journal article" date="2015" name="PLoS Pathog.">
        <title>Leptomonas seymouri: Adaptations to the Dixenous Life Cycle Analyzed by Genome Sequencing, Transcriptome Profiling and Co-infection with Leishmania donovani.</title>
        <authorList>
            <person name="Kraeva N."/>
            <person name="Butenko A."/>
            <person name="Hlavacova J."/>
            <person name="Kostygov A."/>
            <person name="Myskova J."/>
            <person name="Grybchuk D."/>
            <person name="Lestinova T."/>
            <person name="Votypka J."/>
            <person name="Volf P."/>
            <person name="Opperdoes F."/>
            <person name="Flegontov P."/>
            <person name="Lukes J."/>
            <person name="Yurchenko V."/>
        </authorList>
    </citation>
    <scope>NUCLEOTIDE SEQUENCE [LARGE SCALE GENOMIC DNA]</scope>
    <source>
        <strain evidence="10 11">ATCC 30220</strain>
    </source>
</reference>
<evidence type="ECO:0000256" key="2">
    <source>
        <dbReference type="ARBA" id="ARBA00022692"/>
    </source>
</evidence>
<feature type="compositionally biased region" description="Low complexity" evidence="7">
    <location>
        <begin position="68"/>
        <end position="104"/>
    </location>
</feature>
<evidence type="ECO:0000256" key="1">
    <source>
        <dbReference type="ARBA" id="ARBA00004141"/>
    </source>
</evidence>
<comment type="caution">
    <text evidence="10">The sequence shown here is derived from an EMBL/GenBank/DDBJ whole genome shotgun (WGS) entry which is preliminary data.</text>
</comment>
<dbReference type="OMA" id="RTMCMVP"/>
<dbReference type="Gene3D" id="3.40.50.2300">
    <property type="match status" value="3"/>
</dbReference>
<protein>
    <submittedName>
        <fullName evidence="10">Putative extracellular receptor</fullName>
    </submittedName>
</protein>
<dbReference type="InterPro" id="IPR000337">
    <property type="entry name" value="GPCR_3"/>
</dbReference>
<gene>
    <name evidence="10" type="ORF">ABL78_0837</name>
</gene>
<keyword evidence="11" id="KW-1185">Reference proteome</keyword>
<dbReference type="OrthoDB" id="5984008at2759"/>
<dbReference type="VEuPathDB" id="TriTrypDB:Lsey_0011_0410"/>
<feature type="transmembrane region" description="Helical" evidence="8">
    <location>
        <begin position="20"/>
        <end position="40"/>
    </location>
</feature>
<dbReference type="PRINTS" id="PR00248">
    <property type="entry name" value="GPCRMGR"/>
</dbReference>
<evidence type="ECO:0000256" key="5">
    <source>
        <dbReference type="ARBA" id="ARBA00023170"/>
    </source>
</evidence>
<dbReference type="Proteomes" id="UP000038009">
    <property type="component" value="Unassembled WGS sequence"/>
</dbReference>
<comment type="subcellular location">
    <subcellularLocation>
        <location evidence="1">Membrane</location>
        <topology evidence="1">Multi-pass membrane protein</topology>
    </subcellularLocation>
</comment>
<feature type="region of interest" description="Disordered" evidence="7">
    <location>
        <begin position="68"/>
        <end position="107"/>
    </location>
</feature>
<keyword evidence="4 8" id="KW-0472">Membrane</keyword>
<dbReference type="SUPFAM" id="SSF53822">
    <property type="entry name" value="Periplasmic binding protein-like I"/>
    <property type="match status" value="2"/>
</dbReference>
<sequence length="987" mass="107366">MKCRSCQGAVPPCRFAIARIGAVVLVALAFVVLWCGTTFVEASESEFGESFLNDDHLAVSKAMSSLTSSSSSFTDPASTTINPPVLSSTTPSATASASPLSSSSFDSGNSTGLVWAILMDLSRTSMSVSSLSEAVTAFLTNSSASHTYLHRLFRPSPIIVDTHGSMLTALTEMTALLNDVAKYPSVLFLAETADVSASVMDLLRQYDKDSNILVISAHSSNSRLCEPATNPRTMCMVPRDMINLRGLLEVVSNQLQWYSMGVTFSNDGYGDGVQTILSGQVQAASTTPTIVAQSYINSAASDSEDDDVIRQMTEFRARGVACFVKESEMLRLRQAVLRNKRAANTVFLIGSREGLNVLSNLTGDVSTAAKPWGALFVSGYTTPDELVAQGFFPHSQMSEIDEYGAFVLSYLLDGLLMIDAAQGAVDNMTALRAVRFAGYSGTVAFDPIYYQRVESVFSLVTASHPISNPLVTWTLHNYSSAARQVNVNATTTAALVKTSPLRTVKLCMTAAPGCASVQMAMSMMYVLQAYNAQVEHDDGDDVFNFYPVAVNTGSSGVAGLASLIPIARTCTVLSGPGSDSIAMAFTPVVNEFNVPQIDYAVSNDYFTDNRYTYPYFSRSIPKDTFQDGAIVQICVHYGWERVILISLGDQYGISRAATMMSAMRMRNLFVERSFSLHNASEAALREVMESIYATLVSRIIVLLVPFTTAQAEALFKLSDSLTYMRKYIFFLDGPLCHMAASTQTGTLLRRKLPSSICVFPFVPEARLNALNAEYQSSAKAATLKSMMRIMSDGGFVSSIVSCNTSAITPFSGFAVDAGYVLIDAVKRAVKRNVSIEVASRLLPYIRNTSIDRFTGNCTLDATGNRLWAAYSINIQLWDADPLTIGMWNSRNSTALSITETSFMWLTNSTEAPLDTFRDSSFVLSSAFSASPGTIVISALGFVITIAVFYLFYRHYRLQKLIEQALESNLLPITDEELRRLRGIKEDV</sequence>
<accession>A0A0N1IMK8</accession>
<dbReference type="InterPro" id="IPR050726">
    <property type="entry name" value="mGluR"/>
</dbReference>
<dbReference type="EMBL" id="LJSK01000011">
    <property type="protein sequence ID" value="KPI90084.1"/>
    <property type="molecule type" value="Genomic_DNA"/>
</dbReference>
<evidence type="ECO:0000256" key="6">
    <source>
        <dbReference type="ARBA" id="ARBA00023180"/>
    </source>
</evidence>
<dbReference type="InterPro" id="IPR028082">
    <property type="entry name" value="Peripla_BP_I"/>
</dbReference>
<dbReference type="GO" id="GO:0004930">
    <property type="term" value="F:G protein-coupled receptor activity"/>
    <property type="evidence" value="ECO:0007669"/>
    <property type="project" value="InterPro"/>
</dbReference>
<keyword evidence="6" id="KW-0325">Glycoprotein</keyword>
<dbReference type="Pfam" id="PF01094">
    <property type="entry name" value="ANF_receptor"/>
    <property type="match status" value="1"/>
</dbReference>
<dbReference type="AlphaFoldDB" id="A0A0N1IMK8"/>
<name>A0A0N1IMK8_LEPSE</name>